<dbReference type="AlphaFoldDB" id="A0A839K587"/>
<dbReference type="SUPFAM" id="SSF55729">
    <property type="entry name" value="Acyl-CoA N-acyltransferases (Nat)"/>
    <property type="match status" value="1"/>
</dbReference>
<keyword evidence="3" id="KW-1185">Reference proteome</keyword>
<dbReference type="PANTHER" id="PTHR43415:SF3">
    <property type="entry name" value="GNAT-FAMILY ACETYLTRANSFERASE"/>
    <property type="match status" value="1"/>
</dbReference>
<evidence type="ECO:0000313" key="2">
    <source>
        <dbReference type="EMBL" id="MBB2183831.1"/>
    </source>
</evidence>
<dbReference type="PANTHER" id="PTHR43415">
    <property type="entry name" value="SPERMIDINE N(1)-ACETYLTRANSFERASE"/>
    <property type="match status" value="1"/>
</dbReference>
<evidence type="ECO:0000313" key="3">
    <source>
        <dbReference type="Proteomes" id="UP000574276"/>
    </source>
</evidence>
<protein>
    <submittedName>
        <fullName evidence="2">GNAT family N-acetyltransferase</fullName>
    </submittedName>
</protein>
<dbReference type="EMBL" id="JACEGA010000001">
    <property type="protein sequence ID" value="MBB2183831.1"/>
    <property type="molecule type" value="Genomic_DNA"/>
</dbReference>
<evidence type="ECO:0000259" key="1">
    <source>
        <dbReference type="PROSITE" id="PS51186"/>
    </source>
</evidence>
<comment type="caution">
    <text evidence="2">The sequence shown here is derived from an EMBL/GenBank/DDBJ whole genome shotgun (WGS) entry which is preliminary data.</text>
</comment>
<feature type="domain" description="N-acetyltransferase" evidence="1">
    <location>
        <begin position="28"/>
        <end position="166"/>
    </location>
</feature>
<organism evidence="2 3">
    <name type="scientific">Variimorphobacter saccharofermentans</name>
    <dbReference type="NCBI Taxonomy" id="2755051"/>
    <lineage>
        <taxon>Bacteria</taxon>
        <taxon>Bacillati</taxon>
        <taxon>Bacillota</taxon>
        <taxon>Clostridia</taxon>
        <taxon>Lachnospirales</taxon>
        <taxon>Lachnospiraceae</taxon>
        <taxon>Variimorphobacter</taxon>
    </lineage>
</organism>
<keyword evidence="2" id="KW-0808">Transferase</keyword>
<dbReference type="PROSITE" id="PS51186">
    <property type="entry name" value="GNAT"/>
    <property type="match status" value="1"/>
</dbReference>
<accession>A0A839K587</accession>
<dbReference type="Pfam" id="PF13302">
    <property type="entry name" value="Acetyltransf_3"/>
    <property type="match status" value="1"/>
</dbReference>
<reference evidence="2 3" key="1">
    <citation type="submission" date="2020-07" db="EMBL/GenBank/DDBJ databases">
        <title>Characterization and genome sequencing of isolate MD1, a novel member within the family Lachnospiraceae.</title>
        <authorList>
            <person name="Rettenmaier R."/>
            <person name="Di Bello L."/>
            <person name="Zinser C."/>
            <person name="Scheitz K."/>
            <person name="Liebl W."/>
            <person name="Zverlov V."/>
        </authorList>
    </citation>
    <scope>NUCLEOTIDE SEQUENCE [LARGE SCALE GENOMIC DNA]</scope>
    <source>
        <strain evidence="2 3">MD1</strain>
    </source>
</reference>
<dbReference type="InterPro" id="IPR016181">
    <property type="entry name" value="Acyl_CoA_acyltransferase"/>
</dbReference>
<dbReference type="GO" id="GO:0016747">
    <property type="term" value="F:acyltransferase activity, transferring groups other than amino-acyl groups"/>
    <property type="evidence" value="ECO:0007669"/>
    <property type="project" value="InterPro"/>
</dbReference>
<sequence length="172" mass="20248">MRAKQVNLRQEVTRNDALMIMNWMENNEVVKYLNEDAHISSEIKQAIDRVNMYIMTHLFNREGSFFLINLSDDRPIGFLKLIRKINEAEMVIVIGDQNKWGYGIGKSSIVQGLNIAFFQWRLQRVVAKIDKDNIRSLRAFERVGFRLEKEIGNFMHYSISMDDFIKKSLSRI</sequence>
<name>A0A839K587_9FIRM</name>
<dbReference type="Proteomes" id="UP000574276">
    <property type="component" value="Unassembled WGS sequence"/>
</dbReference>
<dbReference type="Gene3D" id="3.40.630.30">
    <property type="match status" value="1"/>
</dbReference>
<dbReference type="InterPro" id="IPR000182">
    <property type="entry name" value="GNAT_dom"/>
</dbReference>
<proteinExistence type="predicted"/>
<gene>
    <name evidence="2" type="ORF">H0486_13210</name>
</gene>